<protein>
    <submittedName>
        <fullName evidence="5">Uncharacterized protein</fullName>
    </submittedName>
</protein>
<dbReference type="SUPFAM" id="SSF51735">
    <property type="entry name" value="NAD(P)-binding Rossmann-fold domains"/>
    <property type="match status" value="1"/>
</dbReference>
<reference evidence="5" key="1">
    <citation type="submission" date="2020-05" db="UniProtKB">
        <authorList>
            <consortium name="EnsemblMetazoa"/>
        </authorList>
    </citation>
    <scope>IDENTIFICATION</scope>
    <source>
        <strain evidence="5">Yale</strain>
    </source>
</reference>
<dbReference type="GO" id="GO:0006694">
    <property type="term" value="P:steroid biosynthetic process"/>
    <property type="evidence" value="ECO:0007669"/>
    <property type="project" value="UniProtKB-KW"/>
</dbReference>
<evidence type="ECO:0000256" key="4">
    <source>
        <dbReference type="ARBA" id="ARBA00038261"/>
    </source>
</evidence>
<dbReference type="Gene3D" id="3.40.50.720">
    <property type="entry name" value="NAD(P)-binding Rossmann-like Domain"/>
    <property type="match status" value="1"/>
</dbReference>
<proteinExistence type="inferred from homology"/>
<dbReference type="Pfam" id="PF00106">
    <property type="entry name" value="adh_short"/>
    <property type="match status" value="1"/>
</dbReference>
<sequence length="160" mass="17728">MSITVNNVGCAHCPDELCTESEDLLWNIINVNVGAVTLMSRLVIPQMKQQGRGAIVNMASCAELQPMPLWPVYGVTKRYVRSLSLAMERELCEHNISVQCVTPAFVSTEITQFPENFPGKMFATSMETFARAAAFTLGKTQETTGYWRHAIVARLKSVLA</sequence>
<dbReference type="PANTHER" id="PTHR43086">
    <property type="entry name" value="VERY-LONG-CHAIN 3-OXOOACYL-COA REDUCTASE"/>
    <property type="match status" value="1"/>
</dbReference>
<keyword evidence="2" id="KW-0444">Lipid biosynthesis</keyword>
<dbReference type="PANTHER" id="PTHR43086:SF2">
    <property type="entry name" value="HYDROXYSTEROID DEHYDROGENASE-LIKE PROTEIN 1"/>
    <property type="match status" value="1"/>
</dbReference>
<keyword evidence="2" id="KW-0752">Steroid biosynthesis</keyword>
<evidence type="ECO:0000256" key="3">
    <source>
        <dbReference type="ARBA" id="ARBA00023002"/>
    </source>
</evidence>
<dbReference type="EMBL" id="CCAG010004299">
    <property type="status" value="NOT_ANNOTATED_CDS"/>
    <property type="molecule type" value="Genomic_DNA"/>
</dbReference>
<evidence type="ECO:0000256" key="1">
    <source>
        <dbReference type="ARBA" id="ARBA00022857"/>
    </source>
</evidence>
<dbReference type="AlphaFoldDB" id="A0A1B0G4U7"/>
<dbReference type="InterPro" id="IPR002347">
    <property type="entry name" value="SDR_fam"/>
</dbReference>
<accession>A0A1B0G4U7</accession>
<dbReference type="EnsemblMetazoa" id="GMOY008343-RA">
    <property type="protein sequence ID" value="GMOY008343-PA"/>
    <property type="gene ID" value="GMOY008343"/>
</dbReference>
<dbReference type="STRING" id="37546.A0A1B0G4U7"/>
<dbReference type="GO" id="GO:0016491">
    <property type="term" value="F:oxidoreductase activity"/>
    <property type="evidence" value="ECO:0007669"/>
    <property type="project" value="UniProtKB-KW"/>
</dbReference>
<evidence type="ECO:0000256" key="2">
    <source>
        <dbReference type="ARBA" id="ARBA00022955"/>
    </source>
</evidence>
<comment type="similarity">
    <text evidence="4">Belongs to the short-chain dehydrogenases/reductases (SDR) family. 17-beta-HSD 3 subfamily.</text>
</comment>
<dbReference type="PRINTS" id="PR00081">
    <property type="entry name" value="GDHRDH"/>
</dbReference>
<dbReference type="GO" id="GO:0005783">
    <property type="term" value="C:endoplasmic reticulum"/>
    <property type="evidence" value="ECO:0007669"/>
    <property type="project" value="TreeGrafter"/>
</dbReference>
<keyword evidence="6" id="KW-1185">Reference proteome</keyword>
<dbReference type="Proteomes" id="UP000092444">
    <property type="component" value="Unassembled WGS sequence"/>
</dbReference>
<dbReference type="InterPro" id="IPR036291">
    <property type="entry name" value="NAD(P)-bd_dom_sf"/>
</dbReference>
<keyword evidence="2" id="KW-0443">Lipid metabolism</keyword>
<organism evidence="5 6">
    <name type="scientific">Glossina morsitans morsitans</name>
    <name type="common">Savannah tsetse fly</name>
    <dbReference type="NCBI Taxonomy" id="37546"/>
    <lineage>
        <taxon>Eukaryota</taxon>
        <taxon>Metazoa</taxon>
        <taxon>Ecdysozoa</taxon>
        <taxon>Arthropoda</taxon>
        <taxon>Hexapoda</taxon>
        <taxon>Insecta</taxon>
        <taxon>Pterygota</taxon>
        <taxon>Neoptera</taxon>
        <taxon>Endopterygota</taxon>
        <taxon>Diptera</taxon>
        <taxon>Brachycera</taxon>
        <taxon>Muscomorpha</taxon>
        <taxon>Hippoboscoidea</taxon>
        <taxon>Glossinidae</taxon>
        <taxon>Glossina</taxon>
    </lineage>
</organism>
<evidence type="ECO:0000313" key="6">
    <source>
        <dbReference type="Proteomes" id="UP000092444"/>
    </source>
</evidence>
<dbReference type="VEuPathDB" id="VectorBase:GMOY008343"/>
<dbReference type="GO" id="GO:0030497">
    <property type="term" value="P:fatty acid elongation"/>
    <property type="evidence" value="ECO:0007669"/>
    <property type="project" value="TreeGrafter"/>
</dbReference>
<keyword evidence="3" id="KW-0560">Oxidoreductase</keyword>
<keyword evidence="1" id="KW-0521">NADP</keyword>
<evidence type="ECO:0000313" key="5">
    <source>
        <dbReference type="EnsemblMetazoa" id="GMOY008343-PA"/>
    </source>
</evidence>
<dbReference type="PhylomeDB" id="A0A1B0G4U7"/>
<name>A0A1B0G4U7_GLOMM</name>